<feature type="chain" id="PRO_5013462455" description="Putative alpha-L-fucosidase" evidence="10">
    <location>
        <begin position="20"/>
        <end position="475"/>
    </location>
</feature>
<dbReference type="PRINTS" id="PR00741">
    <property type="entry name" value="GLHYDRLASE29"/>
</dbReference>
<evidence type="ECO:0000256" key="2">
    <source>
        <dbReference type="ARBA" id="ARBA00007951"/>
    </source>
</evidence>
<feature type="signal peptide" evidence="10">
    <location>
        <begin position="1"/>
        <end position="19"/>
    </location>
</feature>
<dbReference type="Pfam" id="PF01120">
    <property type="entry name" value="Alpha_L_fucos"/>
    <property type="match status" value="1"/>
</dbReference>
<dbReference type="EC" id="3.2.1.51" evidence="3"/>
<dbReference type="SUPFAM" id="SSF51445">
    <property type="entry name" value="(Trans)glycosidases"/>
    <property type="match status" value="1"/>
</dbReference>
<keyword evidence="4 10" id="KW-0732">Signal</keyword>
<dbReference type="PANTHER" id="PTHR10030">
    <property type="entry name" value="ALPHA-L-FUCOSIDASE"/>
    <property type="match status" value="1"/>
</dbReference>
<feature type="domain" description="Alpha-L-fucosidase C-terminal" evidence="12">
    <location>
        <begin position="387"/>
        <end position="473"/>
    </location>
</feature>
<evidence type="ECO:0000313" key="13">
    <source>
        <dbReference type="EMBL" id="JAJ25057.1"/>
    </source>
</evidence>
<dbReference type="InterPro" id="IPR057739">
    <property type="entry name" value="Glyco_hydro_29_N"/>
</dbReference>
<dbReference type="InterPro" id="IPR017853">
    <property type="entry name" value="GH"/>
</dbReference>
<organism evidence="13">
    <name type="scientific">Daphnia magna</name>
    <dbReference type="NCBI Taxonomy" id="35525"/>
    <lineage>
        <taxon>Eukaryota</taxon>
        <taxon>Metazoa</taxon>
        <taxon>Ecdysozoa</taxon>
        <taxon>Arthropoda</taxon>
        <taxon>Crustacea</taxon>
        <taxon>Branchiopoda</taxon>
        <taxon>Diplostraca</taxon>
        <taxon>Cladocera</taxon>
        <taxon>Anomopoda</taxon>
        <taxon>Daphniidae</taxon>
        <taxon>Daphnia</taxon>
    </lineage>
</organism>
<dbReference type="InterPro" id="IPR031919">
    <property type="entry name" value="Fucosidase_C"/>
</dbReference>
<proteinExistence type="inferred from homology"/>
<keyword evidence="7 10" id="KW-0326">Glycosidase</keyword>
<reference evidence="13" key="2">
    <citation type="submission" date="2015-10" db="EMBL/GenBank/DDBJ databases">
        <authorList>
            <person name="Gilbert D.G."/>
        </authorList>
    </citation>
    <scope>NUCLEOTIDE SEQUENCE</scope>
</reference>
<name>A0A0P5SHC3_9CRUS</name>
<evidence type="ECO:0000256" key="10">
    <source>
        <dbReference type="PIRNR" id="PIRNR001092"/>
    </source>
</evidence>
<dbReference type="GO" id="GO:0004560">
    <property type="term" value="F:alpha-L-fucosidase activity"/>
    <property type="evidence" value="ECO:0007669"/>
    <property type="project" value="UniProtKB-EC"/>
</dbReference>
<comment type="similarity">
    <text evidence="2 10">Belongs to the glycosyl hydrolase 29 family.</text>
</comment>
<dbReference type="Pfam" id="PF16757">
    <property type="entry name" value="Fucosidase_C"/>
    <property type="match status" value="1"/>
</dbReference>
<dbReference type="EMBL" id="GDIP01198345">
    <property type="protein sequence ID" value="JAJ25057.1"/>
    <property type="molecule type" value="Transcribed_RNA"/>
</dbReference>
<dbReference type="InterPro" id="IPR013780">
    <property type="entry name" value="Glyco_hydro_b"/>
</dbReference>
<reference evidence="13" key="1">
    <citation type="submission" date="2015-10" db="EMBL/GenBank/DDBJ databases">
        <title>Daphnia magna gene sets from two clonal populations assembled and annotated with EvidentialGene.</title>
        <authorList>
            <person name="Gilbert D."/>
            <person name="Podicheti R."/>
            <person name="Orsini L."/>
            <person name="Colbourne J."/>
            <person name="Pfrender M."/>
        </authorList>
    </citation>
    <scope>NUCLEOTIDE SEQUENCE</scope>
</reference>
<evidence type="ECO:0000256" key="8">
    <source>
        <dbReference type="ARBA" id="ARBA00074133"/>
    </source>
</evidence>
<evidence type="ECO:0000256" key="1">
    <source>
        <dbReference type="ARBA" id="ARBA00004071"/>
    </source>
</evidence>
<dbReference type="GO" id="GO:0016139">
    <property type="term" value="P:glycoside catabolic process"/>
    <property type="evidence" value="ECO:0007669"/>
    <property type="project" value="TreeGrafter"/>
</dbReference>
<evidence type="ECO:0000259" key="12">
    <source>
        <dbReference type="Pfam" id="PF16757"/>
    </source>
</evidence>
<dbReference type="PANTHER" id="PTHR10030:SF37">
    <property type="entry name" value="ALPHA-L-FUCOSIDASE-RELATED"/>
    <property type="match status" value="1"/>
</dbReference>
<evidence type="ECO:0000256" key="5">
    <source>
        <dbReference type="ARBA" id="ARBA00022801"/>
    </source>
</evidence>
<evidence type="ECO:0000256" key="9">
    <source>
        <dbReference type="ARBA" id="ARBA00081661"/>
    </source>
</evidence>
<dbReference type="InterPro" id="IPR016286">
    <property type="entry name" value="FUC_metazoa-typ"/>
</dbReference>
<evidence type="ECO:0000256" key="4">
    <source>
        <dbReference type="ARBA" id="ARBA00022729"/>
    </source>
</evidence>
<sequence>MKKLVVFFELAIILTVILADFVNQDNTGDVFYIQLENEEKECMKKPFTPDWNSLDTRELPTWYDQAKFGIFIHWGVFSVPSFGEWFWYNWREGSPSYVEFMQKNYPPNFTYAGFAEQFRAEFFDPDLWAEILKSSGAKYVVLTSKHHEGFTLWPSKYSWNWNSMDIGPKRDLVGELAEAIRRKTDMRFGIYHSLYEWYHPLYLQDKANNFTSQDFVQFKTMPELYELVDNYKPDVIWSDGDWEASEKYWDTLNFLAWLYNDSPVRNTVVVNDRWGHGLGCKHGDFVNCQDRYNPGVLQTRKWENAMTIDIYAWAFRRNARLEDFLTTQELIETLVTTVSCGGNLLMNIGPAADGVIRPIFEERLRDVGSWLHVNGEAIFRTRPWALQNDTLTSNVWYTSKKTLFWTYVYGITLRWPENNILMLGAPLTLTDRSIVTLLGYEEPLKWSIFKGVVSIQFPEIDQVSSQCGWTIKFAL</sequence>
<accession>A0A0P5SHC3</accession>
<dbReference type="InterPro" id="IPR000933">
    <property type="entry name" value="Glyco_hydro_29"/>
</dbReference>
<dbReference type="FunFam" id="3.20.20.80:FF:000027">
    <property type="entry name" value="Alpha-L-fucosidase"/>
    <property type="match status" value="1"/>
</dbReference>
<protein>
    <recommendedName>
        <fullName evidence="8">Putative alpha-L-fucosidase</fullName>
        <ecNumber evidence="3">3.2.1.51</ecNumber>
    </recommendedName>
    <alternativeName>
        <fullName evidence="9">Alpha-L-fucoside fucohydrolase</fullName>
    </alternativeName>
</protein>
<dbReference type="Gene3D" id="3.20.20.80">
    <property type="entry name" value="Glycosidases"/>
    <property type="match status" value="1"/>
</dbReference>
<evidence type="ECO:0000256" key="6">
    <source>
        <dbReference type="ARBA" id="ARBA00023180"/>
    </source>
</evidence>
<keyword evidence="6" id="KW-0325">Glycoprotein</keyword>
<dbReference type="OrthoDB" id="6039950at2759"/>
<feature type="domain" description="Glycoside hydrolase family 29 N-terminal" evidence="11">
    <location>
        <begin position="38"/>
        <end position="376"/>
    </location>
</feature>
<evidence type="ECO:0000256" key="7">
    <source>
        <dbReference type="ARBA" id="ARBA00023295"/>
    </source>
</evidence>
<evidence type="ECO:0000256" key="3">
    <source>
        <dbReference type="ARBA" id="ARBA00012662"/>
    </source>
</evidence>
<keyword evidence="5 10" id="KW-0378">Hydrolase</keyword>
<evidence type="ECO:0000259" key="11">
    <source>
        <dbReference type="Pfam" id="PF01120"/>
    </source>
</evidence>
<dbReference type="GO" id="GO:0005764">
    <property type="term" value="C:lysosome"/>
    <property type="evidence" value="ECO:0007669"/>
    <property type="project" value="TreeGrafter"/>
</dbReference>
<dbReference type="PIRSF" id="PIRSF001092">
    <property type="entry name" value="Alpha-L-fucosidase"/>
    <property type="match status" value="1"/>
</dbReference>
<dbReference type="GO" id="GO:0006004">
    <property type="term" value="P:fucose metabolic process"/>
    <property type="evidence" value="ECO:0007669"/>
    <property type="project" value="InterPro"/>
</dbReference>
<dbReference type="Gene3D" id="2.60.40.1180">
    <property type="entry name" value="Golgi alpha-mannosidase II"/>
    <property type="match status" value="1"/>
</dbReference>
<comment type="function">
    <text evidence="1">Alpha-L-fucosidase is responsible for hydrolyzing the alpha-1,6-linked fucose joined to the reducing-end N-acetylglucosamine of the carbohydrate moieties of glycoproteins.</text>
</comment>
<dbReference type="AlphaFoldDB" id="A0A0P5SHC3"/>
<dbReference type="SMART" id="SM00812">
    <property type="entry name" value="Alpha_L_fucos"/>
    <property type="match status" value="1"/>
</dbReference>